<evidence type="ECO:0000256" key="7">
    <source>
        <dbReference type="ARBA" id="ARBA00019179"/>
    </source>
</evidence>
<keyword evidence="13 14" id="KW-0464">Manganese</keyword>
<dbReference type="SUPFAM" id="SSF53098">
    <property type="entry name" value="Ribonuclease H-like"/>
    <property type="match status" value="1"/>
</dbReference>
<reference evidence="18 19" key="1">
    <citation type="submission" date="2016-07" db="EMBL/GenBank/DDBJ databases">
        <title>Complete genome sequence of Altererythrobacter namhicola JCM 16345T, containing esterase-encoding genes.</title>
        <authorList>
            <person name="Cheng H."/>
            <person name="Wu Y.-H."/>
            <person name="Jian S.-L."/>
            <person name="Huo Y.-Y."/>
            <person name="Wang C.-S."/>
            <person name="Xu X.-W."/>
        </authorList>
    </citation>
    <scope>NUCLEOTIDE SEQUENCE [LARGE SCALE GENOMIC DNA]</scope>
    <source>
        <strain evidence="18 19">JCM 16345</strain>
    </source>
</reference>
<feature type="binding site" evidence="14 15">
    <location>
        <position position="33"/>
    </location>
    <ligand>
        <name>a divalent metal cation</name>
        <dbReference type="ChEBI" id="CHEBI:60240"/>
    </ligand>
</feature>
<comment type="similarity">
    <text evidence="5 14 16">Belongs to the RNase HII family.</text>
</comment>
<dbReference type="Gene3D" id="3.30.420.10">
    <property type="entry name" value="Ribonuclease H-like superfamily/Ribonuclease H"/>
    <property type="match status" value="1"/>
</dbReference>
<dbReference type="GO" id="GO:0006298">
    <property type="term" value="P:mismatch repair"/>
    <property type="evidence" value="ECO:0007669"/>
    <property type="project" value="TreeGrafter"/>
</dbReference>
<dbReference type="PANTHER" id="PTHR10954">
    <property type="entry name" value="RIBONUCLEASE H2 SUBUNIT A"/>
    <property type="match status" value="1"/>
</dbReference>
<keyword evidence="11 14" id="KW-0255">Endonuclease</keyword>
<keyword evidence="10 14" id="KW-0479">Metal-binding</keyword>
<keyword evidence="8 14" id="KW-0963">Cytoplasm</keyword>
<evidence type="ECO:0000256" key="10">
    <source>
        <dbReference type="ARBA" id="ARBA00022723"/>
    </source>
</evidence>
<dbReference type="Proteomes" id="UP000092698">
    <property type="component" value="Chromosome"/>
</dbReference>
<organism evidence="18 19">
    <name type="scientific">Paraurantiacibacter namhicola</name>
    <dbReference type="NCBI Taxonomy" id="645517"/>
    <lineage>
        <taxon>Bacteria</taxon>
        <taxon>Pseudomonadati</taxon>
        <taxon>Pseudomonadota</taxon>
        <taxon>Alphaproteobacteria</taxon>
        <taxon>Sphingomonadales</taxon>
        <taxon>Erythrobacteraceae</taxon>
        <taxon>Paraurantiacibacter</taxon>
    </lineage>
</organism>
<dbReference type="GO" id="GO:0004523">
    <property type="term" value="F:RNA-DNA hybrid ribonuclease activity"/>
    <property type="evidence" value="ECO:0007669"/>
    <property type="project" value="UniProtKB-UniRule"/>
</dbReference>
<evidence type="ECO:0000256" key="2">
    <source>
        <dbReference type="ARBA" id="ARBA00001946"/>
    </source>
</evidence>
<dbReference type="PANTHER" id="PTHR10954:SF18">
    <property type="entry name" value="RIBONUCLEASE HII"/>
    <property type="match status" value="1"/>
</dbReference>
<dbReference type="PROSITE" id="PS51975">
    <property type="entry name" value="RNASE_H_2"/>
    <property type="match status" value="1"/>
</dbReference>
<evidence type="ECO:0000256" key="14">
    <source>
        <dbReference type="HAMAP-Rule" id="MF_00052"/>
    </source>
</evidence>
<protein>
    <recommendedName>
        <fullName evidence="7 14">Ribonuclease HII</fullName>
        <shortName evidence="14">RNase HII</shortName>
        <ecNumber evidence="6 14">3.1.26.4</ecNumber>
    </recommendedName>
</protein>
<dbReference type="GO" id="GO:0032299">
    <property type="term" value="C:ribonuclease H2 complex"/>
    <property type="evidence" value="ECO:0007669"/>
    <property type="project" value="TreeGrafter"/>
</dbReference>
<feature type="binding site" evidence="14 15">
    <location>
        <position position="32"/>
    </location>
    <ligand>
        <name>a divalent metal cation</name>
        <dbReference type="ChEBI" id="CHEBI:60240"/>
    </ligand>
</feature>
<evidence type="ECO:0000313" key="19">
    <source>
        <dbReference type="Proteomes" id="UP000092698"/>
    </source>
</evidence>
<dbReference type="STRING" id="645517.A6F65_01199"/>
<comment type="catalytic activity">
    <reaction evidence="1 14 15 16">
        <text>Endonucleolytic cleavage to 5'-phosphomonoester.</text>
        <dbReference type="EC" id="3.1.26.4"/>
    </reaction>
</comment>
<evidence type="ECO:0000256" key="15">
    <source>
        <dbReference type="PROSITE-ProRule" id="PRU01319"/>
    </source>
</evidence>
<evidence type="ECO:0000256" key="1">
    <source>
        <dbReference type="ARBA" id="ARBA00000077"/>
    </source>
</evidence>
<dbReference type="PATRIC" id="fig|645517.4.peg.1192"/>
<dbReference type="Pfam" id="PF01351">
    <property type="entry name" value="RNase_HII"/>
    <property type="match status" value="1"/>
</dbReference>
<keyword evidence="19" id="KW-1185">Reference proteome</keyword>
<dbReference type="EC" id="3.1.26.4" evidence="6 14"/>
<evidence type="ECO:0000256" key="16">
    <source>
        <dbReference type="RuleBase" id="RU003515"/>
    </source>
</evidence>
<evidence type="ECO:0000256" key="12">
    <source>
        <dbReference type="ARBA" id="ARBA00022801"/>
    </source>
</evidence>
<comment type="cofactor">
    <cofactor evidence="2">
        <name>Mg(2+)</name>
        <dbReference type="ChEBI" id="CHEBI:18420"/>
    </cofactor>
</comment>
<dbReference type="InterPro" id="IPR001352">
    <property type="entry name" value="RNase_HII/HIII"/>
</dbReference>
<dbReference type="NCBIfam" id="NF000595">
    <property type="entry name" value="PRK00015.1-3"/>
    <property type="match status" value="1"/>
</dbReference>
<proteinExistence type="inferred from homology"/>
<feature type="binding site" evidence="14 15">
    <location>
        <position position="126"/>
    </location>
    <ligand>
        <name>a divalent metal cation</name>
        <dbReference type="ChEBI" id="CHEBI:60240"/>
    </ligand>
</feature>
<keyword evidence="12 14" id="KW-0378">Hydrolase</keyword>
<comment type="subcellular location">
    <subcellularLocation>
        <location evidence="4 14">Cytoplasm</location>
    </subcellularLocation>
</comment>
<dbReference type="EMBL" id="CP016545">
    <property type="protein sequence ID" value="ANU07506.1"/>
    <property type="molecule type" value="Genomic_DNA"/>
</dbReference>
<dbReference type="InterPro" id="IPR022898">
    <property type="entry name" value="RNase_HII"/>
</dbReference>
<evidence type="ECO:0000256" key="6">
    <source>
        <dbReference type="ARBA" id="ARBA00012180"/>
    </source>
</evidence>
<gene>
    <name evidence="14 18" type="primary">rnhB</name>
    <name evidence="18" type="ORF">A6F65_01199</name>
</gene>
<name>A0A1C7D7P5_9SPHN</name>
<feature type="domain" description="RNase H type-2" evidence="17">
    <location>
        <begin position="26"/>
        <end position="219"/>
    </location>
</feature>
<dbReference type="InterPro" id="IPR012337">
    <property type="entry name" value="RNaseH-like_sf"/>
</dbReference>
<evidence type="ECO:0000259" key="17">
    <source>
        <dbReference type="PROSITE" id="PS51975"/>
    </source>
</evidence>
<dbReference type="GO" id="GO:0043137">
    <property type="term" value="P:DNA replication, removal of RNA primer"/>
    <property type="evidence" value="ECO:0007669"/>
    <property type="project" value="TreeGrafter"/>
</dbReference>
<evidence type="ECO:0000313" key="18">
    <source>
        <dbReference type="EMBL" id="ANU07506.1"/>
    </source>
</evidence>
<comment type="function">
    <text evidence="3 14 16">Endonuclease that specifically degrades the RNA of RNA-DNA hybrids.</text>
</comment>
<evidence type="ECO:0000256" key="11">
    <source>
        <dbReference type="ARBA" id="ARBA00022759"/>
    </source>
</evidence>
<dbReference type="InterPro" id="IPR024567">
    <property type="entry name" value="RNase_HII/HIII_dom"/>
</dbReference>
<dbReference type="CDD" id="cd07182">
    <property type="entry name" value="RNase_HII_bacteria_HII_like"/>
    <property type="match status" value="1"/>
</dbReference>
<dbReference type="GO" id="GO:0030145">
    <property type="term" value="F:manganese ion binding"/>
    <property type="evidence" value="ECO:0007669"/>
    <property type="project" value="UniProtKB-UniRule"/>
</dbReference>
<dbReference type="HAMAP" id="MF_00052_B">
    <property type="entry name" value="RNase_HII_B"/>
    <property type="match status" value="1"/>
</dbReference>
<accession>A0A1C7D7P5</accession>
<dbReference type="AlphaFoldDB" id="A0A1C7D7P5"/>
<dbReference type="InterPro" id="IPR036397">
    <property type="entry name" value="RNaseH_sf"/>
</dbReference>
<sequence>MAVSALLSMLSGTPDPHFCASLADLPLVVGVDEAGRGPLAGPVVAAAVLLCDPPPAGLGDSKKLSATKRARLENAIRETCAFGIGIVEPEEIDRLNIFGATMLAMTLATARLAEALGRDPHEVLVDGNKTPAGRCEGWRWQGRAIVGGDGREPSIGAASILAKEWRDRAMLAAARDYPGYGWDRNKGYPTPDHREALRTLGPTPLHRRSFAPVAQAMLI</sequence>
<dbReference type="GO" id="GO:0003723">
    <property type="term" value="F:RNA binding"/>
    <property type="evidence" value="ECO:0007669"/>
    <property type="project" value="UniProtKB-UniRule"/>
</dbReference>
<dbReference type="KEGG" id="anh:A6F65_01199"/>
<dbReference type="GO" id="GO:0005737">
    <property type="term" value="C:cytoplasm"/>
    <property type="evidence" value="ECO:0007669"/>
    <property type="project" value="UniProtKB-SubCell"/>
</dbReference>
<evidence type="ECO:0000256" key="5">
    <source>
        <dbReference type="ARBA" id="ARBA00007383"/>
    </source>
</evidence>
<evidence type="ECO:0000256" key="13">
    <source>
        <dbReference type="ARBA" id="ARBA00023211"/>
    </source>
</evidence>
<keyword evidence="9 14" id="KW-0540">Nuclease</keyword>
<evidence type="ECO:0000256" key="3">
    <source>
        <dbReference type="ARBA" id="ARBA00004065"/>
    </source>
</evidence>
<evidence type="ECO:0000256" key="8">
    <source>
        <dbReference type="ARBA" id="ARBA00022490"/>
    </source>
</evidence>
<evidence type="ECO:0000256" key="4">
    <source>
        <dbReference type="ARBA" id="ARBA00004496"/>
    </source>
</evidence>
<comment type="cofactor">
    <cofactor evidence="14 15">
        <name>Mn(2+)</name>
        <dbReference type="ChEBI" id="CHEBI:29035"/>
    </cofactor>
    <cofactor evidence="14 15">
        <name>Mg(2+)</name>
        <dbReference type="ChEBI" id="CHEBI:18420"/>
    </cofactor>
    <text evidence="14 15">Manganese or magnesium. Binds 1 divalent metal ion per monomer in the absence of substrate. May bind a second metal ion after substrate binding.</text>
</comment>
<evidence type="ECO:0000256" key="9">
    <source>
        <dbReference type="ARBA" id="ARBA00022722"/>
    </source>
</evidence>